<dbReference type="InterPro" id="IPR018540">
    <property type="entry name" value="Spo0E-like"/>
</dbReference>
<dbReference type="Gene3D" id="4.10.280.10">
    <property type="entry name" value="Helix-loop-helix DNA-binding domain"/>
    <property type="match status" value="1"/>
</dbReference>
<keyword evidence="2" id="KW-1185">Reference proteome</keyword>
<dbReference type="InterPro" id="IPR036638">
    <property type="entry name" value="HLH_DNA-bd_sf"/>
</dbReference>
<reference evidence="2" key="1">
    <citation type="journal article" date="2019" name="Int. J. Syst. Evol. Microbiol.">
        <title>The Global Catalogue of Microorganisms (GCM) 10K type strain sequencing project: providing services to taxonomists for standard genome sequencing and annotation.</title>
        <authorList>
            <consortium name="The Broad Institute Genomics Platform"/>
            <consortium name="The Broad Institute Genome Sequencing Center for Infectious Disease"/>
            <person name="Wu L."/>
            <person name="Ma J."/>
        </authorList>
    </citation>
    <scope>NUCLEOTIDE SEQUENCE [LARGE SCALE GENOMIC DNA]</scope>
    <source>
        <strain evidence="2">CGMCC 1.12769</strain>
    </source>
</reference>
<dbReference type="EMBL" id="BMFT01000001">
    <property type="protein sequence ID" value="GGH25993.1"/>
    <property type="molecule type" value="Genomic_DNA"/>
</dbReference>
<name>A0ABQ1YHT0_9BACL</name>
<dbReference type="SUPFAM" id="SSF140500">
    <property type="entry name" value="BAS1536-like"/>
    <property type="match status" value="1"/>
</dbReference>
<comment type="caution">
    <text evidence="1">The sequence shown here is derived from an EMBL/GenBank/DDBJ whole genome shotgun (WGS) entry which is preliminary data.</text>
</comment>
<protein>
    <recommendedName>
        <fullName evidence="3">Spo0E like sporulation regulatory protein</fullName>
    </recommendedName>
</protein>
<accession>A0ABQ1YHT0</accession>
<evidence type="ECO:0008006" key="3">
    <source>
        <dbReference type="Google" id="ProtNLM"/>
    </source>
</evidence>
<organism evidence="1 2">
    <name type="scientific">Paenibacillus segetis</name>
    <dbReference type="NCBI Taxonomy" id="1325360"/>
    <lineage>
        <taxon>Bacteria</taxon>
        <taxon>Bacillati</taxon>
        <taxon>Bacillota</taxon>
        <taxon>Bacilli</taxon>
        <taxon>Bacillales</taxon>
        <taxon>Paenibacillaceae</taxon>
        <taxon>Paenibacillus</taxon>
    </lineage>
</organism>
<dbReference type="RefSeq" id="WP_229753360.1">
    <property type="nucleotide sequence ID" value="NZ_BMFT01000001.1"/>
</dbReference>
<dbReference type="InterPro" id="IPR037208">
    <property type="entry name" value="Spo0E-like_sf"/>
</dbReference>
<evidence type="ECO:0000313" key="2">
    <source>
        <dbReference type="Proteomes" id="UP000659344"/>
    </source>
</evidence>
<proteinExistence type="predicted"/>
<dbReference type="Pfam" id="PF09388">
    <property type="entry name" value="SpoOE-like"/>
    <property type="match status" value="1"/>
</dbReference>
<gene>
    <name evidence="1" type="ORF">GCM10008013_26590</name>
</gene>
<sequence length="47" mass="5838">MDLFRRIEELRLELNQLSTYKRLIDQEVIRVSQQLDDALNEYYKLHK</sequence>
<dbReference type="Proteomes" id="UP000659344">
    <property type="component" value="Unassembled WGS sequence"/>
</dbReference>
<evidence type="ECO:0000313" key="1">
    <source>
        <dbReference type="EMBL" id="GGH25993.1"/>
    </source>
</evidence>